<comment type="caution">
    <text evidence="3">The sequence shown here is derived from an EMBL/GenBank/DDBJ whole genome shotgun (WGS) entry which is preliminary data.</text>
</comment>
<dbReference type="Gene3D" id="3.40.605.10">
    <property type="entry name" value="Aldehyde Dehydrogenase, Chain A, domain 1"/>
    <property type="match status" value="1"/>
</dbReference>
<evidence type="ECO:0000313" key="4">
    <source>
        <dbReference type="Proteomes" id="UP001269081"/>
    </source>
</evidence>
<dbReference type="EMBL" id="JAVDWQ010000010">
    <property type="protein sequence ID" value="MDR7211036.1"/>
    <property type="molecule type" value="Genomic_DNA"/>
</dbReference>
<keyword evidence="1 3" id="KW-0560">Oxidoreductase</keyword>
<dbReference type="SUPFAM" id="SSF53720">
    <property type="entry name" value="ALDH-like"/>
    <property type="match status" value="1"/>
</dbReference>
<protein>
    <submittedName>
        <fullName evidence="3">NADP-dependent aldehyde dehydrogenase</fullName>
        <ecNumber evidence="3">1.2.1.4</ecNumber>
    </submittedName>
</protein>
<dbReference type="PANTHER" id="PTHR43353">
    <property type="entry name" value="SUCCINATE-SEMIALDEHYDE DEHYDROGENASE, MITOCHONDRIAL"/>
    <property type="match status" value="1"/>
</dbReference>
<sequence length="522" mass="56065">MTTGKNYIGDLLSAKGKTTYKTINPELNLENETVFYEASEDEISQAVALADEAFKIYGTIEDVKKAEFLEAIAEEIEALGEDLLAAYIQESGLPAGRANGERARTTGQLRAFAAMLREGSWVEAIINKTEGKPDIRRIQIPIGPVVVFGASNFPLAFSTAGGDTASALAAGCPVVVKSHPLHAGTGELVASAIIKAAKRTGMPNGVFSNINSSGIAVGTALVEHPLIKAVGFTGSSKGGMALCKIAANRPVPIPVYAEMGSINPVVVLPSALKTDNEIWAKNYAASIVAGTGQFCTNPGLILGINSKELDAFIANLVLELDNLEPTCMLHPNIKTQYENLKSEVLGQEGYTQQTSLNKEVKPNYALQNVITVDGNTFLKNKTFHKEVFGPFSVVVKCDDIQQLNKIIHDLEGQLTGTILNSDLEELETFKEVIENLKNKVGRLVYNNVPTGVEVCSGMTHGGPFPASSDSKFTSVGLTAVKRWVRPVTFQDWPDQLLPGGLQDKNPLNINRTVNDILTKNPI</sequence>
<proteinExistence type="predicted"/>
<dbReference type="PANTHER" id="PTHR43353:SF3">
    <property type="entry name" value="ALDEHYDE DEHYDROGENASE-RELATED"/>
    <property type="match status" value="1"/>
</dbReference>
<gene>
    <name evidence="3" type="ORF">J2W48_002987</name>
</gene>
<dbReference type="RefSeq" id="WP_310282382.1">
    <property type="nucleotide sequence ID" value="NZ_JAVDWQ010000010.1"/>
</dbReference>
<evidence type="ECO:0000313" key="3">
    <source>
        <dbReference type="EMBL" id="MDR7211036.1"/>
    </source>
</evidence>
<evidence type="ECO:0000259" key="2">
    <source>
        <dbReference type="Pfam" id="PF00171"/>
    </source>
</evidence>
<organism evidence="3 4">
    <name type="scientific">Flavobacterium piscis</name>
    <dbReference type="NCBI Taxonomy" id="1114874"/>
    <lineage>
        <taxon>Bacteria</taxon>
        <taxon>Pseudomonadati</taxon>
        <taxon>Bacteroidota</taxon>
        <taxon>Flavobacteriia</taxon>
        <taxon>Flavobacteriales</taxon>
        <taxon>Flavobacteriaceae</taxon>
        <taxon>Flavobacterium</taxon>
    </lineage>
</organism>
<dbReference type="InterPro" id="IPR016162">
    <property type="entry name" value="Ald_DH_N"/>
</dbReference>
<dbReference type="Gene3D" id="3.40.309.10">
    <property type="entry name" value="Aldehyde Dehydrogenase, Chain A, domain 2"/>
    <property type="match status" value="1"/>
</dbReference>
<feature type="domain" description="Aldehyde dehydrogenase" evidence="2">
    <location>
        <begin position="16"/>
        <end position="461"/>
    </location>
</feature>
<keyword evidence="4" id="KW-1185">Reference proteome</keyword>
<dbReference type="InterPro" id="IPR050740">
    <property type="entry name" value="Aldehyde_DH_Superfamily"/>
</dbReference>
<dbReference type="EC" id="1.2.1.4" evidence="3"/>
<dbReference type="Pfam" id="PF00171">
    <property type="entry name" value="Aldedh"/>
    <property type="match status" value="1"/>
</dbReference>
<dbReference type="GO" id="GO:0033721">
    <property type="term" value="F:aldehyde dehydrogenase (NADP+) activity"/>
    <property type="evidence" value="ECO:0007669"/>
    <property type="project" value="UniProtKB-EC"/>
</dbReference>
<accession>A0ABU1YC92</accession>
<dbReference type="InterPro" id="IPR044151">
    <property type="entry name" value="ALDH_KGSADH"/>
</dbReference>
<dbReference type="InterPro" id="IPR016163">
    <property type="entry name" value="Ald_DH_C"/>
</dbReference>
<dbReference type="Proteomes" id="UP001269081">
    <property type="component" value="Unassembled WGS sequence"/>
</dbReference>
<evidence type="ECO:0000256" key="1">
    <source>
        <dbReference type="ARBA" id="ARBA00023002"/>
    </source>
</evidence>
<dbReference type="CDD" id="cd07129">
    <property type="entry name" value="ALDH_KGSADH"/>
    <property type="match status" value="1"/>
</dbReference>
<reference evidence="3 4" key="1">
    <citation type="submission" date="2023-07" db="EMBL/GenBank/DDBJ databases">
        <title>Sorghum-associated microbial communities from plants grown in Nebraska, USA.</title>
        <authorList>
            <person name="Schachtman D."/>
        </authorList>
    </citation>
    <scope>NUCLEOTIDE SEQUENCE [LARGE SCALE GENOMIC DNA]</scope>
    <source>
        <strain evidence="3 4">4129</strain>
    </source>
</reference>
<dbReference type="InterPro" id="IPR015590">
    <property type="entry name" value="Aldehyde_DH_dom"/>
</dbReference>
<name>A0ABU1YC92_9FLAO</name>
<dbReference type="InterPro" id="IPR016161">
    <property type="entry name" value="Ald_DH/histidinol_DH"/>
</dbReference>